<protein>
    <submittedName>
        <fullName evidence="2">ABC transporter permease subunit</fullName>
    </submittedName>
</protein>
<dbReference type="EMBL" id="JACOOS010000006">
    <property type="protein sequence ID" value="MBC5677381.1"/>
    <property type="molecule type" value="Genomic_DNA"/>
</dbReference>
<comment type="caution">
    <text evidence="2">The sequence shown here is derived from an EMBL/GenBank/DDBJ whole genome shotgun (WGS) entry which is preliminary data.</text>
</comment>
<keyword evidence="1" id="KW-0472">Membrane</keyword>
<feature type="transmembrane region" description="Helical" evidence="1">
    <location>
        <begin position="95"/>
        <end position="116"/>
    </location>
</feature>
<sequence>MKAIYKRELRSYFTSMIGCAFAAFLTVIGGVYFMVYNLMSGYPYFSYSLSGVIFAVLITVPVLSMKCFAEERKNKTDQLLLTSPVSLTKIILGKYFAMITVFAMPCLIYCLFPLIIKFHGNAHLLVDYSSILAFYLLGCVFIGIGMLLSSLTESPVIAAISTFGVLFFLYMLDNLLSYIPTSAPSGVIITILILSLAAGLIFHITKNQIIAGTVEIAGAVISIAVYFIKSSVFENFIHDILEHFVLTGVFYNFAQNYIFDIGGLLYYLSVIILFIFLTIQTFQKRRWS</sequence>
<reference evidence="2 3" key="1">
    <citation type="submission" date="2020-08" db="EMBL/GenBank/DDBJ databases">
        <title>Genome public.</title>
        <authorList>
            <person name="Liu C."/>
            <person name="Sun Q."/>
        </authorList>
    </citation>
    <scope>NUCLEOTIDE SEQUENCE [LARGE SCALE GENOMIC DNA]</scope>
    <source>
        <strain evidence="2 3">NSJ-7</strain>
    </source>
</reference>
<feature type="transmembrane region" description="Helical" evidence="1">
    <location>
        <begin position="44"/>
        <end position="65"/>
    </location>
</feature>
<dbReference type="PANTHER" id="PTHR43471">
    <property type="entry name" value="ABC TRANSPORTER PERMEASE"/>
    <property type="match status" value="1"/>
</dbReference>
<proteinExistence type="predicted"/>
<keyword evidence="1" id="KW-1133">Transmembrane helix</keyword>
<feature type="transmembrane region" description="Helical" evidence="1">
    <location>
        <begin position="257"/>
        <end position="279"/>
    </location>
</feature>
<feature type="transmembrane region" description="Helical" evidence="1">
    <location>
        <begin position="12"/>
        <end position="38"/>
    </location>
</feature>
<accession>A0ABR7FQ90</accession>
<dbReference type="Proteomes" id="UP000635828">
    <property type="component" value="Unassembled WGS sequence"/>
</dbReference>
<dbReference type="RefSeq" id="WP_024729302.1">
    <property type="nucleotide sequence ID" value="NZ_JACOOS010000006.1"/>
</dbReference>
<gene>
    <name evidence="2" type="ORF">H8S22_07070</name>
</gene>
<organism evidence="2 3">
    <name type="scientific">Anaerostipes hominis</name>
    <name type="common">ex Liu et al. 2021</name>
    <dbReference type="NCBI Taxonomy" id="2763018"/>
    <lineage>
        <taxon>Bacteria</taxon>
        <taxon>Bacillati</taxon>
        <taxon>Bacillota</taxon>
        <taxon>Clostridia</taxon>
        <taxon>Lachnospirales</taxon>
        <taxon>Lachnospiraceae</taxon>
        <taxon>Anaerostipes</taxon>
    </lineage>
</organism>
<evidence type="ECO:0000313" key="3">
    <source>
        <dbReference type="Proteomes" id="UP000635828"/>
    </source>
</evidence>
<keyword evidence="3" id="KW-1185">Reference proteome</keyword>
<evidence type="ECO:0000256" key="1">
    <source>
        <dbReference type="SAM" id="Phobius"/>
    </source>
</evidence>
<keyword evidence="1" id="KW-0812">Transmembrane</keyword>
<dbReference type="Pfam" id="PF12679">
    <property type="entry name" value="ABC2_membrane_2"/>
    <property type="match status" value="1"/>
</dbReference>
<evidence type="ECO:0000313" key="2">
    <source>
        <dbReference type="EMBL" id="MBC5677381.1"/>
    </source>
</evidence>
<feature type="transmembrane region" description="Helical" evidence="1">
    <location>
        <begin position="178"/>
        <end position="202"/>
    </location>
</feature>
<name>A0ABR7FQ90_9FIRM</name>
<feature type="transmembrane region" description="Helical" evidence="1">
    <location>
        <begin position="209"/>
        <end position="228"/>
    </location>
</feature>
<feature type="transmembrane region" description="Helical" evidence="1">
    <location>
        <begin position="155"/>
        <end position="172"/>
    </location>
</feature>
<feature type="transmembrane region" description="Helical" evidence="1">
    <location>
        <begin position="128"/>
        <end position="148"/>
    </location>
</feature>